<organism evidence="3 4">
    <name type="scientific">Cyclospora cayetanensis</name>
    <dbReference type="NCBI Taxonomy" id="88456"/>
    <lineage>
        <taxon>Eukaryota</taxon>
        <taxon>Sar</taxon>
        <taxon>Alveolata</taxon>
        <taxon>Apicomplexa</taxon>
        <taxon>Conoidasida</taxon>
        <taxon>Coccidia</taxon>
        <taxon>Eucoccidiorida</taxon>
        <taxon>Eimeriorina</taxon>
        <taxon>Eimeriidae</taxon>
        <taxon>Cyclospora</taxon>
    </lineage>
</organism>
<accession>A0A1D3CVU0</accession>
<dbReference type="Proteomes" id="UP000095192">
    <property type="component" value="Unassembled WGS sequence"/>
</dbReference>
<evidence type="ECO:0000256" key="1">
    <source>
        <dbReference type="SAM" id="MobiDB-lite"/>
    </source>
</evidence>
<feature type="region of interest" description="Disordered" evidence="1">
    <location>
        <begin position="14"/>
        <end position="33"/>
    </location>
</feature>
<proteinExistence type="predicted"/>
<comment type="caution">
    <text evidence="3">The sequence shown here is derived from an EMBL/GenBank/DDBJ whole genome shotgun (WGS) entry which is preliminary data.</text>
</comment>
<dbReference type="AlphaFoldDB" id="A0A1D3CVU0"/>
<feature type="transmembrane region" description="Helical" evidence="2">
    <location>
        <begin position="38"/>
        <end position="59"/>
    </location>
</feature>
<evidence type="ECO:0000256" key="2">
    <source>
        <dbReference type="SAM" id="Phobius"/>
    </source>
</evidence>
<evidence type="ECO:0008006" key="5">
    <source>
        <dbReference type="Google" id="ProtNLM"/>
    </source>
</evidence>
<gene>
    <name evidence="3" type="ORF">cyc_05189</name>
</gene>
<dbReference type="VEuPathDB" id="ToxoDB:cyc_05189"/>
<evidence type="ECO:0000313" key="4">
    <source>
        <dbReference type="Proteomes" id="UP000095192"/>
    </source>
</evidence>
<reference evidence="3 4" key="1">
    <citation type="journal article" date="2016" name="BMC Genomics">
        <title>Comparative genomics reveals Cyclospora cayetanensis possesses coccidia-like metabolism and invasion components but unique surface antigens.</title>
        <authorList>
            <person name="Liu S."/>
            <person name="Wang L."/>
            <person name="Zheng H."/>
            <person name="Xu Z."/>
            <person name="Roellig D.M."/>
            <person name="Li N."/>
            <person name="Frace M.A."/>
            <person name="Tang K."/>
            <person name="Arrowood M.J."/>
            <person name="Moss D.M."/>
            <person name="Zhang L."/>
            <person name="Feng Y."/>
            <person name="Xiao L."/>
        </authorList>
    </citation>
    <scope>NUCLEOTIDE SEQUENCE [LARGE SCALE GENOMIC DNA]</scope>
    <source>
        <strain evidence="3 4">CHN_HEN01</strain>
    </source>
</reference>
<protein>
    <recommendedName>
        <fullName evidence="5">Transmembrane protein</fullName>
    </recommendedName>
</protein>
<name>A0A1D3CVU0_9EIME</name>
<keyword evidence="4" id="KW-1185">Reference proteome</keyword>
<sequence>MALPAELQEELVVEEEQIDPIPQAPEQRKRSPLQNKKLLMAGVGVLLALALALGGGYYLKPRQAEVLETNQKQQKELSGGNTAAAFHQSSDSRALVDSWRFGGLLGQLDMIG</sequence>
<evidence type="ECO:0000313" key="3">
    <source>
        <dbReference type="EMBL" id="OEH75314.1"/>
    </source>
</evidence>
<keyword evidence="2" id="KW-0812">Transmembrane</keyword>
<keyword evidence="2" id="KW-0472">Membrane</keyword>
<keyword evidence="2" id="KW-1133">Transmembrane helix</keyword>
<dbReference type="EMBL" id="JROU02001765">
    <property type="protein sequence ID" value="OEH75314.1"/>
    <property type="molecule type" value="Genomic_DNA"/>
</dbReference>
<dbReference type="InParanoid" id="A0A1D3CVU0"/>